<proteinExistence type="predicted"/>
<dbReference type="EMBL" id="AP020455">
    <property type="protein sequence ID" value="BBN67575.1"/>
    <property type="molecule type" value="Genomic_DNA"/>
</dbReference>
<gene>
    <name evidence="2" type="ORF">Prudu_118S000400</name>
</gene>
<accession>A0A5H2XMD8</accession>
<dbReference type="PANTHER" id="PTHR24209">
    <property type="entry name" value="PROTEIN DA1-RELATED 2"/>
    <property type="match status" value="1"/>
</dbReference>
<protein>
    <submittedName>
        <fullName evidence="2">Transposable element protein</fullName>
    </submittedName>
</protein>
<reference evidence="2" key="1">
    <citation type="journal article" date="2019" name="Science">
        <title>Mutation of a bHLH transcription factor allowed almond domestication.</title>
        <authorList>
            <person name="Sanchez-Perez R."/>
            <person name="Pavan S."/>
            <person name="Mazzeo R."/>
            <person name="Moldovan C."/>
            <person name="Aiese Cigliano R."/>
            <person name="Del Cueto J."/>
            <person name="Ricciardi F."/>
            <person name="Lotti C."/>
            <person name="Ricciardi L."/>
            <person name="Dicenta F."/>
            <person name="Lopez-Marques R.L."/>
            <person name="Lindberg Moller B."/>
        </authorList>
    </citation>
    <scope>NUCLEOTIDE SEQUENCE</scope>
</reference>
<dbReference type="InterPro" id="IPR045218">
    <property type="entry name" value="DA1-like"/>
</dbReference>
<dbReference type="PANTHER" id="PTHR24209:SF25">
    <property type="entry name" value="PROTEIN DA1-RELATED 1"/>
    <property type="match status" value="1"/>
</dbReference>
<name>A0A5H2XMD8_PRUDU</name>
<sequence length="75" mass="8544">MDIFCQVDTEWSVATGSLLAQTMMLAWLKVKCYRIRNMSPQVKIGMSQVLGHLWLEFEMNSGSDFEKKLVEKGSA</sequence>
<dbReference type="Pfam" id="PF12315">
    <property type="entry name" value="DA1-like"/>
    <property type="match status" value="1"/>
</dbReference>
<evidence type="ECO:0000259" key="1">
    <source>
        <dbReference type="Pfam" id="PF12315"/>
    </source>
</evidence>
<feature type="domain" description="Protein DA1-like" evidence="1">
    <location>
        <begin position="13"/>
        <end position="69"/>
    </location>
</feature>
<organism evidence="2">
    <name type="scientific">Prunus dulcis</name>
    <name type="common">Almond</name>
    <name type="synonym">Amygdalus dulcis</name>
    <dbReference type="NCBI Taxonomy" id="3755"/>
    <lineage>
        <taxon>Eukaryota</taxon>
        <taxon>Viridiplantae</taxon>
        <taxon>Streptophyta</taxon>
        <taxon>Embryophyta</taxon>
        <taxon>Tracheophyta</taxon>
        <taxon>Spermatophyta</taxon>
        <taxon>Magnoliopsida</taxon>
        <taxon>eudicotyledons</taxon>
        <taxon>Gunneridae</taxon>
        <taxon>Pentapetalae</taxon>
        <taxon>rosids</taxon>
        <taxon>fabids</taxon>
        <taxon>Rosales</taxon>
        <taxon>Rosaceae</taxon>
        <taxon>Amygdaloideae</taxon>
        <taxon>Amygdaleae</taxon>
        <taxon>Prunus</taxon>
    </lineage>
</organism>
<evidence type="ECO:0000313" key="2">
    <source>
        <dbReference type="EMBL" id="BBN67575.1"/>
    </source>
</evidence>
<dbReference type="GO" id="GO:0043130">
    <property type="term" value="F:ubiquitin binding"/>
    <property type="evidence" value="ECO:0007669"/>
    <property type="project" value="TreeGrafter"/>
</dbReference>
<dbReference type="AlphaFoldDB" id="A0A5H2XMD8"/>
<dbReference type="InterPro" id="IPR022087">
    <property type="entry name" value="DA1-like_dom"/>
</dbReference>